<dbReference type="EMBL" id="JACHNY010000016">
    <property type="protein sequence ID" value="MBB4619813.1"/>
    <property type="molecule type" value="Genomic_DNA"/>
</dbReference>
<dbReference type="GO" id="GO:0009378">
    <property type="term" value="F:four-way junction helicase activity"/>
    <property type="evidence" value="ECO:0007669"/>
    <property type="project" value="TreeGrafter"/>
</dbReference>
<dbReference type="CDD" id="cd17920">
    <property type="entry name" value="DEXHc_RecQ"/>
    <property type="match status" value="1"/>
</dbReference>
<dbReference type="GO" id="GO:0005694">
    <property type="term" value="C:chromosome"/>
    <property type="evidence" value="ECO:0007669"/>
    <property type="project" value="TreeGrafter"/>
</dbReference>
<keyword evidence="3 9" id="KW-0347">Helicase</keyword>
<dbReference type="GO" id="GO:0005737">
    <property type="term" value="C:cytoplasm"/>
    <property type="evidence" value="ECO:0007669"/>
    <property type="project" value="TreeGrafter"/>
</dbReference>
<evidence type="ECO:0000256" key="3">
    <source>
        <dbReference type="ARBA" id="ARBA00022806"/>
    </source>
</evidence>
<dbReference type="GO" id="GO:0006310">
    <property type="term" value="P:DNA recombination"/>
    <property type="evidence" value="ECO:0007669"/>
    <property type="project" value="InterPro"/>
</dbReference>
<gene>
    <name evidence="9" type="ORF">GGQ96_003973</name>
</gene>
<dbReference type="InterPro" id="IPR032284">
    <property type="entry name" value="RecQ_Zn-bd"/>
</dbReference>
<evidence type="ECO:0000313" key="9">
    <source>
        <dbReference type="EMBL" id="MBB4619813.1"/>
    </source>
</evidence>
<dbReference type="SMART" id="SM00507">
    <property type="entry name" value="HNHc"/>
    <property type="match status" value="1"/>
</dbReference>
<keyword evidence="2" id="KW-0378">Hydrolase</keyword>
<dbReference type="InterPro" id="IPR027417">
    <property type="entry name" value="P-loop_NTPase"/>
</dbReference>
<dbReference type="InterPro" id="IPR014001">
    <property type="entry name" value="Helicase_ATP-bd"/>
</dbReference>
<evidence type="ECO:0000256" key="1">
    <source>
        <dbReference type="ARBA" id="ARBA00022741"/>
    </source>
</evidence>
<dbReference type="InterPro" id="IPR003615">
    <property type="entry name" value="HNH_nuc"/>
</dbReference>
<dbReference type="CDD" id="cd00085">
    <property type="entry name" value="HNHc"/>
    <property type="match status" value="1"/>
</dbReference>
<dbReference type="AlphaFoldDB" id="A0A7W7AMI1"/>
<dbReference type="GO" id="GO:0005524">
    <property type="term" value="F:ATP binding"/>
    <property type="evidence" value="ECO:0007669"/>
    <property type="project" value="UniProtKB-KW"/>
</dbReference>
<sequence>MNVISPPLSPARPVGDAPAASIWAETRRVVHARDCYRCTSCGCEVGRDADVHHLLPRSMGGTDELANLVTLCDGCHAAHHPMLAGGLARRVIERWAVRLARLFGGAHELDQATEYLGPGLRLLGVERFREGQLAVVQAALQGKSVLVVRPTGSGKTLCFQLPAILRAGPTVVVSPLKALMSEQVASLLRKKVPASFVNSDLSMEEKKLRYSLLRRGAIKLLHLAPERFFVRSEAERARLAELRPAFLVVDEAHCVDQWGADFRPEYSRLGDIRRQLGNPPVLAFTATAGQEMQARILASLGAEDAEVFVSGVDRPNITLLRWAVAEDSRAAKIAQLLALPLPEGGKAMVFVPSARVGEDLQAALRSLGMNVPLYHSRLGRPFEREQLVKRFTNQSEPAIDRIISTSAFGMGIDVPSLRLVIHWQAPASVEDLMQELGRAGRDGLQAVSIVMHDNASDGRDVKRLRFMADLAGKDQEQPDPAARESRMRKIDQVSAMMREESCYRRQMVDYFGGKQRQRRSLAVRILEWLFSTRSRVKRTAHCCDFCDREKIGSEVDYTAMLLGAGARR</sequence>
<dbReference type="GO" id="GO:0003676">
    <property type="term" value="F:nucleic acid binding"/>
    <property type="evidence" value="ECO:0007669"/>
    <property type="project" value="InterPro"/>
</dbReference>
<dbReference type="GO" id="GO:0016787">
    <property type="term" value="F:hydrolase activity"/>
    <property type="evidence" value="ECO:0007669"/>
    <property type="project" value="UniProtKB-KW"/>
</dbReference>
<evidence type="ECO:0000256" key="6">
    <source>
        <dbReference type="ARBA" id="ARBA00044550"/>
    </source>
</evidence>
<evidence type="ECO:0000256" key="4">
    <source>
        <dbReference type="ARBA" id="ARBA00022840"/>
    </source>
</evidence>
<dbReference type="SMART" id="SM00487">
    <property type="entry name" value="DEXDc"/>
    <property type="match status" value="1"/>
</dbReference>
<dbReference type="Pfam" id="PF01844">
    <property type="entry name" value="HNH"/>
    <property type="match status" value="1"/>
</dbReference>
<evidence type="ECO:0000259" key="7">
    <source>
        <dbReference type="PROSITE" id="PS51192"/>
    </source>
</evidence>
<dbReference type="PROSITE" id="PS51194">
    <property type="entry name" value="HELICASE_CTER"/>
    <property type="match status" value="1"/>
</dbReference>
<dbReference type="GO" id="GO:0004519">
    <property type="term" value="F:endonuclease activity"/>
    <property type="evidence" value="ECO:0007669"/>
    <property type="project" value="InterPro"/>
</dbReference>
<dbReference type="InterPro" id="IPR011545">
    <property type="entry name" value="DEAD/DEAH_box_helicase_dom"/>
</dbReference>
<dbReference type="SUPFAM" id="SSF52540">
    <property type="entry name" value="P-loop containing nucleoside triphosphate hydrolases"/>
    <property type="match status" value="1"/>
</dbReference>
<dbReference type="Pfam" id="PF00271">
    <property type="entry name" value="Helicase_C"/>
    <property type="match status" value="1"/>
</dbReference>
<reference evidence="9 10" key="1">
    <citation type="submission" date="2020-08" db="EMBL/GenBank/DDBJ databases">
        <title>Genomic Encyclopedia of Type Strains, Phase IV (KMG-IV): sequencing the most valuable type-strain genomes for metagenomic binning, comparative biology and taxonomic classification.</title>
        <authorList>
            <person name="Goeker M."/>
        </authorList>
    </citation>
    <scope>NUCLEOTIDE SEQUENCE [LARGE SCALE GENOMIC DNA]</scope>
    <source>
        <strain evidence="9 10">DSM 15867</strain>
    </source>
</reference>
<evidence type="ECO:0000313" key="10">
    <source>
        <dbReference type="Proteomes" id="UP000574769"/>
    </source>
</evidence>
<keyword evidence="10" id="KW-1185">Reference proteome</keyword>
<keyword evidence="4" id="KW-0067">ATP-binding</keyword>
<dbReference type="GO" id="GO:0043138">
    <property type="term" value="F:3'-5' DNA helicase activity"/>
    <property type="evidence" value="ECO:0007669"/>
    <property type="project" value="TreeGrafter"/>
</dbReference>
<dbReference type="RefSeq" id="WP_206430573.1">
    <property type="nucleotide sequence ID" value="NZ_JACHNY010000016.1"/>
</dbReference>
<dbReference type="Pfam" id="PF16124">
    <property type="entry name" value="RecQ_Zn_bind"/>
    <property type="match status" value="1"/>
</dbReference>
<keyword evidence="1" id="KW-0547">Nucleotide-binding</keyword>
<dbReference type="Gene3D" id="3.40.50.300">
    <property type="entry name" value="P-loop containing nucleotide triphosphate hydrolases"/>
    <property type="match status" value="2"/>
</dbReference>
<dbReference type="PROSITE" id="PS51192">
    <property type="entry name" value="HELICASE_ATP_BIND_1"/>
    <property type="match status" value="1"/>
</dbReference>
<name>A0A7W7AMI1_9SPHN</name>
<dbReference type="GO" id="GO:0008270">
    <property type="term" value="F:zinc ion binding"/>
    <property type="evidence" value="ECO:0007669"/>
    <property type="project" value="InterPro"/>
</dbReference>
<dbReference type="Gene3D" id="1.10.30.50">
    <property type="match status" value="1"/>
</dbReference>
<dbReference type="InterPro" id="IPR001650">
    <property type="entry name" value="Helicase_C-like"/>
</dbReference>
<dbReference type="InterPro" id="IPR004589">
    <property type="entry name" value="DNA_helicase_ATP-dep_RecQ"/>
</dbReference>
<dbReference type="PANTHER" id="PTHR13710">
    <property type="entry name" value="DNA HELICASE RECQ FAMILY MEMBER"/>
    <property type="match status" value="1"/>
</dbReference>
<feature type="domain" description="Helicase C-terminal" evidence="8">
    <location>
        <begin position="332"/>
        <end position="486"/>
    </location>
</feature>
<evidence type="ECO:0000259" key="8">
    <source>
        <dbReference type="PROSITE" id="PS51194"/>
    </source>
</evidence>
<proteinExistence type="predicted"/>
<dbReference type="GO" id="GO:0006281">
    <property type="term" value="P:DNA repair"/>
    <property type="evidence" value="ECO:0007669"/>
    <property type="project" value="TreeGrafter"/>
</dbReference>
<evidence type="ECO:0000256" key="5">
    <source>
        <dbReference type="ARBA" id="ARBA00044535"/>
    </source>
</evidence>
<comment type="caution">
    <text evidence="9">The sequence shown here is derived from an EMBL/GenBank/DDBJ whole genome shotgun (WGS) entry which is preliminary data.</text>
</comment>
<dbReference type="Pfam" id="PF00270">
    <property type="entry name" value="DEAD"/>
    <property type="match status" value="1"/>
</dbReference>
<dbReference type="NCBIfam" id="TIGR00614">
    <property type="entry name" value="recQ_fam"/>
    <property type="match status" value="1"/>
</dbReference>
<dbReference type="InterPro" id="IPR002711">
    <property type="entry name" value="HNH"/>
</dbReference>
<dbReference type="Proteomes" id="UP000574769">
    <property type="component" value="Unassembled WGS sequence"/>
</dbReference>
<dbReference type="PANTHER" id="PTHR13710:SF150">
    <property type="entry name" value="ATP-DEPENDENT DNA HELICASE RECQ"/>
    <property type="match status" value="1"/>
</dbReference>
<protein>
    <recommendedName>
        <fullName evidence="5">ATP-dependent DNA helicase RecQ</fullName>
    </recommendedName>
    <alternativeName>
        <fullName evidence="6">DNA 3'-5' helicase RecQ</fullName>
    </alternativeName>
</protein>
<evidence type="ECO:0000256" key="2">
    <source>
        <dbReference type="ARBA" id="ARBA00022801"/>
    </source>
</evidence>
<dbReference type="SMART" id="SM00490">
    <property type="entry name" value="HELICc"/>
    <property type="match status" value="1"/>
</dbReference>
<organism evidence="9 10">
    <name type="scientific">Sphingomonas abaci</name>
    <dbReference type="NCBI Taxonomy" id="237611"/>
    <lineage>
        <taxon>Bacteria</taxon>
        <taxon>Pseudomonadati</taxon>
        <taxon>Pseudomonadota</taxon>
        <taxon>Alphaproteobacteria</taxon>
        <taxon>Sphingomonadales</taxon>
        <taxon>Sphingomonadaceae</taxon>
        <taxon>Sphingomonas</taxon>
    </lineage>
</organism>
<accession>A0A7W7AMI1</accession>
<feature type="domain" description="Helicase ATP-binding" evidence="7">
    <location>
        <begin position="136"/>
        <end position="306"/>
    </location>
</feature>